<organism evidence="2 3">
    <name type="scientific">Panagrolaimus davidi</name>
    <dbReference type="NCBI Taxonomy" id="227884"/>
    <lineage>
        <taxon>Eukaryota</taxon>
        <taxon>Metazoa</taxon>
        <taxon>Ecdysozoa</taxon>
        <taxon>Nematoda</taxon>
        <taxon>Chromadorea</taxon>
        <taxon>Rhabditida</taxon>
        <taxon>Tylenchina</taxon>
        <taxon>Panagrolaimomorpha</taxon>
        <taxon>Panagrolaimoidea</taxon>
        <taxon>Panagrolaimidae</taxon>
        <taxon>Panagrolaimus</taxon>
    </lineage>
</organism>
<keyword evidence="1" id="KW-0732">Signal</keyword>
<evidence type="ECO:0000313" key="2">
    <source>
        <dbReference type="Proteomes" id="UP000887578"/>
    </source>
</evidence>
<reference evidence="3" key="1">
    <citation type="submission" date="2022-11" db="UniProtKB">
        <authorList>
            <consortium name="WormBaseParasite"/>
        </authorList>
    </citation>
    <scope>IDENTIFICATION</scope>
</reference>
<evidence type="ECO:0000256" key="1">
    <source>
        <dbReference type="SAM" id="SignalP"/>
    </source>
</evidence>
<dbReference type="WBParaSite" id="PDA_v2.g15310.t1">
    <property type="protein sequence ID" value="PDA_v2.g15310.t1"/>
    <property type="gene ID" value="PDA_v2.g15310"/>
</dbReference>
<keyword evidence="2" id="KW-1185">Reference proteome</keyword>
<feature type="signal peptide" evidence="1">
    <location>
        <begin position="1"/>
        <end position="19"/>
    </location>
</feature>
<evidence type="ECO:0000313" key="3">
    <source>
        <dbReference type="WBParaSite" id="PDA_v2.g15310.t1"/>
    </source>
</evidence>
<dbReference type="Proteomes" id="UP000887578">
    <property type="component" value="Unplaced"/>
</dbReference>
<feature type="chain" id="PRO_5037724611" evidence="1">
    <location>
        <begin position="20"/>
        <end position="140"/>
    </location>
</feature>
<name>A0A914PI28_9BILA</name>
<protein>
    <submittedName>
        <fullName evidence="3">Uncharacterized protein</fullName>
    </submittedName>
</protein>
<proteinExistence type="predicted"/>
<sequence>MNFFKLLVIFALLLFGSFGQRFLRHSNNDDALIDGKDSDNLLSSDGLNAQQNGDDVKLTGYAKEIELELSQLMFEFCSQRIAQNKQLCMNQRVFVCYDAENPPVDLQEFLQDGCGPNKCRFEAGISPGGGNNVLWFINDV</sequence>
<dbReference type="AlphaFoldDB" id="A0A914PI28"/>
<accession>A0A914PI28</accession>